<dbReference type="InterPro" id="IPR000792">
    <property type="entry name" value="Tscrpt_reg_LuxR_C"/>
</dbReference>
<feature type="domain" description="HTH luxR-type" evidence="3">
    <location>
        <begin position="180"/>
        <end position="245"/>
    </location>
</feature>
<evidence type="ECO:0000256" key="1">
    <source>
        <dbReference type="ARBA" id="ARBA00023125"/>
    </source>
</evidence>
<dbReference type="SMART" id="SM00421">
    <property type="entry name" value="HTH_LUXR"/>
    <property type="match status" value="1"/>
</dbReference>
<accession>A0ABP9RLF9</accession>
<dbReference type="Pfam" id="PF00196">
    <property type="entry name" value="GerE"/>
    <property type="match status" value="1"/>
</dbReference>
<protein>
    <submittedName>
        <fullName evidence="4">Response regulator transcription factor</fullName>
    </submittedName>
</protein>
<dbReference type="PANTHER" id="PTHR43214">
    <property type="entry name" value="TWO-COMPONENT RESPONSE REGULATOR"/>
    <property type="match status" value="1"/>
</dbReference>
<evidence type="ECO:0000259" key="3">
    <source>
        <dbReference type="PROSITE" id="PS50043"/>
    </source>
</evidence>
<dbReference type="InterPro" id="IPR039420">
    <property type="entry name" value="WalR-like"/>
</dbReference>
<reference evidence="5" key="1">
    <citation type="journal article" date="2019" name="Int. J. Syst. Evol. Microbiol.">
        <title>The Global Catalogue of Microorganisms (GCM) 10K type strain sequencing project: providing services to taxonomists for standard genome sequencing and annotation.</title>
        <authorList>
            <consortium name="The Broad Institute Genomics Platform"/>
            <consortium name="The Broad Institute Genome Sequencing Center for Infectious Disease"/>
            <person name="Wu L."/>
            <person name="Ma J."/>
        </authorList>
    </citation>
    <scope>NUCLEOTIDE SEQUENCE [LARGE SCALE GENOMIC DNA]</scope>
    <source>
        <strain evidence="5">JCM 18304</strain>
    </source>
</reference>
<dbReference type="PANTHER" id="PTHR43214:SF43">
    <property type="entry name" value="TWO-COMPONENT RESPONSE REGULATOR"/>
    <property type="match status" value="1"/>
</dbReference>
<comment type="caution">
    <text evidence="4">The sequence shown here is derived from an EMBL/GenBank/DDBJ whole genome shotgun (WGS) entry which is preliminary data.</text>
</comment>
<dbReference type="Gene3D" id="3.40.50.2300">
    <property type="match status" value="1"/>
</dbReference>
<dbReference type="EMBL" id="BAABJQ010000002">
    <property type="protein sequence ID" value="GAA5179212.1"/>
    <property type="molecule type" value="Genomic_DNA"/>
</dbReference>
<evidence type="ECO:0000256" key="2">
    <source>
        <dbReference type="SAM" id="MobiDB-lite"/>
    </source>
</evidence>
<keyword evidence="1" id="KW-0238">DNA-binding</keyword>
<dbReference type="SUPFAM" id="SSF46894">
    <property type="entry name" value="C-terminal effector domain of the bipartite response regulators"/>
    <property type="match status" value="1"/>
</dbReference>
<sequence length="248" mass="26299">MASVPVEPSPGPRRNQGPAVAASPESAVRAGAPIDVMIVHPEPEGRAAIRCLLSDGDRVRVVALTDNGADAATEAVRLRPAVVVVDDRLPGWDRMALKSRVVLLTGETDHQTIGTMLLAPASAYLVYDHFEPADLLGAVQAVADGMAWLSPIAASAAATAMRAAGRPTTPHRPAAPARDNQAWDQRLTGRERDVLELLCQGMSNSAIATALALTEKTVRNHLHRCFAKLGVRDRAEAVRRLAAVTQVP</sequence>
<dbReference type="CDD" id="cd06170">
    <property type="entry name" value="LuxR_C_like"/>
    <property type="match status" value="1"/>
</dbReference>
<dbReference type="InterPro" id="IPR016032">
    <property type="entry name" value="Sig_transdc_resp-reg_C-effctor"/>
</dbReference>
<keyword evidence="5" id="KW-1185">Reference proteome</keyword>
<dbReference type="PROSITE" id="PS50043">
    <property type="entry name" value="HTH_LUXR_2"/>
    <property type="match status" value="1"/>
</dbReference>
<dbReference type="SUPFAM" id="SSF52172">
    <property type="entry name" value="CheY-like"/>
    <property type="match status" value="1"/>
</dbReference>
<dbReference type="Proteomes" id="UP001501570">
    <property type="component" value="Unassembled WGS sequence"/>
</dbReference>
<gene>
    <name evidence="4" type="ORF">GCM10023322_08520</name>
</gene>
<feature type="region of interest" description="Disordered" evidence="2">
    <location>
        <begin position="1"/>
        <end position="26"/>
    </location>
</feature>
<dbReference type="InterPro" id="IPR011006">
    <property type="entry name" value="CheY-like_superfamily"/>
</dbReference>
<organism evidence="4 5">
    <name type="scientific">Rugosimonospora acidiphila</name>
    <dbReference type="NCBI Taxonomy" id="556531"/>
    <lineage>
        <taxon>Bacteria</taxon>
        <taxon>Bacillati</taxon>
        <taxon>Actinomycetota</taxon>
        <taxon>Actinomycetes</taxon>
        <taxon>Micromonosporales</taxon>
        <taxon>Micromonosporaceae</taxon>
        <taxon>Rugosimonospora</taxon>
    </lineage>
</organism>
<evidence type="ECO:0000313" key="4">
    <source>
        <dbReference type="EMBL" id="GAA5179212.1"/>
    </source>
</evidence>
<dbReference type="PRINTS" id="PR00038">
    <property type="entry name" value="HTHLUXR"/>
</dbReference>
<name>A0ABP9RLF9_9ACTN</name>
<proteinExistence type="predicted"/>
<evidence type="ECO:0000313" key="5">
    <source>
        <dbReference type="Proteomes" id="UP001501570"/>
    </source>
</evidence>